<reference evidence="1" key="1">
    <citation type="submission" date="2021-01" db="EMBL/GenBank/DDBJ databases">
        <title>Diatom-associated Roseobacters Show Island Model of Population Structure.</title>
        <authorList>
            <person name="Qu L."/>
            <person name="Feng X."/>
            <person name="Chen Y."/>
            <person name="Li L."/>
            <person name="Wang X."/>
            <person name="Hu Z."/>
            <person name="Wang H."/>
            <person name="Luo H."/>
        </authorList>
    </citation>
    <scope>NUCLEOTIDE SEQUENCE</scope>
    <source>
        <strain evidence="1">SM26-45</strain>
    </source>
</reference>
<accession>A0A9Q2NQA4</accession>
<evidence type="ECO:0000313" key="2">
    <source>
        <dbReference type="Proteomes" id="UP000809337"/>
    </source>
</evidence>
<comment type="caution">
    <text evidence="1">The sequence shown here is derived from an EMBL/GenBank/DDBJ whole genome shotgun (WGS) entry which is preliminary data.</text>
</comment>
<sequence>MPISLDALQYKLQRRLKVLDSGFDRHVLNPVAVRQADKFALQEGYVSALWQAWCSFCRELIIHSAMGAITRSGAITTSPHNALREMEIAYVAKRLSNGDPLNNIRPLIGSHQEHTWGDLSKVNLVASGIGCSNGGSILAGLSACDRIDDLQLCRNASAHISKSTLQRVKDSKVRYLNNSFRHPSDMICWVDPSSSDFLWKSWIDDIELAADLAVQ</sequence>
<organism evidence="1 2">
    <name type="scientific">Pseudosulfitobacter pseudonitzschiae</name>
    <dbReference type="NCBI Taxonomy" id="1402135"/>
    <lineage>
        <taxon>Bacteria</taxon>
        <taxon>Pseudomonadati</taxon>
        <taxon>Pseudomonadota</taxon>
        <taxon>Alphaproteobacteria</taxon>
        <taxon>Rhodobacterales</taxon>
        <taxon>Roseobacteraceae</taxon>
        <taxon>Pseudosulfitobacter</taxon>
    </lineage>
</organism>
<dbReference type="RefSeq" id="WP_231035831.1">
    <property type="nucleotide sequence ID" value="NZ_JAJNGX010000025.1"/>
</dbReference>
<protein>
    <submittedName>
        <fullName evidence="1">Uncharacterized protein</fullName>
    </submittedName>
</protein>
<dbReference type="Proteomes" id="UP000809337">
    <property type="component" value="Unassembled WGS sequence"/>
</dbReference>
<proteinExistence type="predicted"/>
<dbReference type="EMBL" id="JAFBWN010000025">
    <property type="protein sequence ID" value="MBM2357002.1"/>
    <property type="molecule type" value="Genomic_DNA"/>
</dbReference>
<name>A0A9Q2NQA4_9RHOB</name>
<evidence type="ECO:0000313" key="1">
    <source>
        <dbReference type="EMBL" id="MBM2357002.1"/>
    </source>
</evidence>
<dbReference type="AlphaFoldDB" id="A0A9Q2NQA4"/>
<gene>
    <name evidence="1" type="ORF">JQX14_20845</name>
</gene>